<evidence type="ECO:0000313" key="5">
    <source>
        <dbReference type="Proteomes" id="UP000283433"/>
    </source>
</evidence>
<keyword evidence="5" id="KW-1185">Reference proteome</keyword>
<feature type="chain" id="PRO_5019453568" evidence="1">
    <location>
        <begin position="21"/>
        <end position="257"/>
    </location>
</feature>
<dbReference type="InterPro" id="IPR045829">
    <property type="entry name" value="PKD_6"/>
</dbReference>
<dbReference type="InterPro" id="IPR013783">
    <property type="entry name" value="Ig-like_fold"/>
</dbReference>
<feature type="signal peptide" evidence="1">
    <location>
        <begin position="1"/>
        <end position="20"/>
    </location>
</feature>
<dbReference type="InterPro" id="IPR026444">
    <property type="entry name" value="Secre_tail"/>
</dbReference>
<dbReference type="AlphaFoldDB" id="A0A419S8X9"/>
<dbReference type="Pfam" id="PF18962">
    <property type="entry name" value="Por_Secre_tail"/>
    <property type="match status" value="1"/>
</dbReference>
<organism evidence="4 5">
    <name type="scientific">Pelobium manganitolerans</name>
    <dbReference type="NCBI Taxonomy" id="1842495"/>
    <lineage>
        <taxon>Bacteria</taxon>
        <taxon>Pseudomonadati</taxon>
        <taxon>Bacteroidota</taxon>
        <taxon>Sphingobacteriia</taxon>
        <taxon>Sphingobacteriales</taxon>
        <taxon>Sphingobacteriaceae</taxon>
        <taxon>Pelobium</taxon>
    </lineage>
</organism>
<dbReference type="EMBL" id="MBTA01000005">
    <property type="protein sequence ID" value="RKD18235.1"/>
    <property type="molecule type" value="Genomic_DNA"/>
</dbReference>
<protein>
    <submittedName>
        <fullName evidence="4">Uncharacterized protein</fullName>
    </submittedName>
</protein>
<feature type="domain" description="PKD-like" evidence="3">
    <location>
        <begin position="28"/>
        <end position="99"/>
    </location>
</feature>
<evidence type="ECO:0000256" key="1">
    <source>
        <dbReference type="SAM" id="SignalP"/>
    </source>
</evidence>
<feature type="domain" description="Secretion system C-terminal sorting" evidence="2">
    <location>
        <begin position="189"/>
        <end position="254"/>
    </location>
</feature>
<evidence type="ECO:0000259" key="3">
    <source>
        <dbReference type="Pfam" id="PF19408"/>
    </source>
</evidence>
<name>A0A419S8X9_9SPHI</name>
<dbReference type="Pfam" id="PF19408">
    <property type="entry name" value="PKD_6"/>
    <property type="match status" value="1"/>
</dbReference>
<evidence type="ECO:0000259" key="2">
    <source>
        <dbReference type="Pfam" id="PF18962"/>
    </source>
</evidence>
<dbReference type="RefSeq" id="WP_182995308.1">
    <property type="nucleotide sequence ID" value="NZ_MBTA01000005.1"/>
</dbReference>
<dbReference type="Gene3D" id="2.60.40.10">
    <property type="entry name" value="Immunoglobulins"/>
    <property type="match status" value="1"/>
</dbReference>
<reference evidence="4 5" key="1">
    <citation type="submission" date="2016-07" db="EMBL/GenBank/DDBJ databases">
        <title>Genome of Pelobium manganitolerans.</title>
        <authorList>
            <person name="Wu S."/>
            <person name="Wang G."/>
        </authorList>
    </citation>
    <scope>NUCLEOTIDE SEQUENCE [LARGE SCALE GENOMIC DNA]</scope>
    <source>
        <strain evidence="4 5">YS-25</strain>
    </source>
</reference>
<dbReference type="NCBIfam" id="TIGR04183">
    <property type="entry name" value="Por_Secre_tail"/>
    <property type="match status" value="1"/>
</dbReference>
<comment type="caution">
    <text evidence="4">The sequence shown here is derived from an EMBL/GenBank/DDBJ whole genome shotgun (WGS) entry which is preliminary data.</text>
</comment>
<proteinExistence type="predicted"/>
<keyword evidence="1" id="KW-0732">Signal</keyword>
<accession>A0A419S8X9</accession>
<gene>
    <name evidence="4" type="ORF">BCY91_15645</name>
</gene>
<sequence length="257" mass="27809">MKKILPILFVLSLSSAIVKAQCTPPGELTITGPSSGCTDRVTAYTVKADGATSYVWEITGTNTKTQQSQTQYNIVFENSAVTIKVTPMNGSCAGTAKTLVVPVSPTPSRPVISQSGNTLDANTSASSYQWYQDSKPIAGATAQTFTPTVNGTYLVEAKNSQGCNSFSTTFNFFKTAITEDAVFNGFVFYPNPVTTVLNVDFAQAYDLSFMDLLGREVLQKDNLRGKQELDLTALKRGVYLMKINSNGKTAVRKLFLK</sequence>
<dbReference type="Proteomes" id="UP000283433">
    <property type="component" value="Unassembled WGS sequence"/>
</dbReference>
<evidence type="ECO:0000313" key="4">
    <source>
        <dbReference type="EMBL" id="RKD18235.1"/>
    </source>
</evidence>